<comment type="similarity">
    <text evidence="1 2">Belongs to the UPF0225 family.</text>
</comment>
<evidence type="ECO:0000256" key="2">
    <source>
        <dbReference type="HAMAP-Rule" id="MF_00612"/>
    </source>
</evidence>
<protein>
    <recommendedName>
        <fullName evidence="2">UPF0225 protein EJ903_11400</fullName>
    </recommendedName>
</protein>
<dbReference type="Pfam" id="PF17775">
    <property type="entry name" value="YchJ_M-like"/>
    <property type="match status" value="1"/>
</dbReference>
<dbReference type="PANTHER" id="PTHR33747">
    <property type="entry name" value="UPF0225 PROTEIN SCO1677"/>
    <property type="match status" value="1"/>
</dbReference>
<evidence type="ECO:0000259" key="3">
    <source>
        <dbReference type="Pfam" id="PF17775"/>
    </source>
</evidence>
<dbReference type="SUPFAM" id="SSF54427">
    <property type="entry name" value="NTF2-like"/>
    <property type="match status" value="1"/>
</dbReference>
<name>A0A3S0I0U5_9PROT</name>
<dbReference type="AlphaFoldDB" id="A0A3S0I0U5"/>
<dbReference type="RefSeq" id="WP_126615237.1">
    <property type="nucleotide sequence ID" value="NZ_JBHUCY010000033.1"/>
</dbReference>
<keyword evidence="5" id="KW-1185">Reference proteome</keyword>
<accession>A0A3S0I0U5</accession>
<dbReference type="InterPro" id="IPR004027">
    <property type="entry name" value="SEC_C_motif"/>
</dbReference>
<dbReference type="HAMAP" id="MF_00612">
    <property type="entry name" value="UPF0225"/>
    <property type="match status" value="1"/>
</dbReference>
<dbReference type="Pfam" id="PF02810">
    <property type="entry name" value="SEC-C"/>
    <property type="match status" value="2"/>
</dbReference>
<dbReference type="NCBIfam" id="NF001213">
    <property type="entry name" value="PRK00183.1"/>
    <property type="match status" value="1"/>
</dbReference>
<evidence type="ECO:0000313" key="4">
    <source>
        <dbReference type="EMBL" id="RTR20147.1"/>
    </source>
</evidence>
<proteinExistence type="inferred from homology"/>
<evidence type="ECO:0000313" key="5">
    <source>
        <dbReference type="Proteomes" id="UP000277007"/>
    </source>
</evidence>
<gene>
    <name evidence="4" type="ORF">EJ903_11400</name>
</gene>
<dbReference type="Proteomes" id="UP000277007">
    <property type="component" value="Unassembled WGS sequence"/>
</dbReference>
<dbReference type="InterPro" id="IPR032710">
    <property type="entry name" value="NTF2-like_dom_sf"/>
</dbReference>
<evidence type="ECO:0000256" key="1">
    <source>
        <dbReference type="ARBA" id="ARBA00010839"/>
    </source>
</evidence>
<dbReference type="PANTHER" id="PTHR33747:SF1">
    <property type="entry name" value="ADENYLATE CYCLASE-ASSOCIATED CAP C-TERMINAL DOMAIN-CONTAINING PROTEIN"/>
    <property type="match status" value="1"/>
</dbReference>
<feature type="domain" description="YchJ-like middle NTF2-like" evidence="3">
    <location>
        <begin position="40"/>
        <end position="139"/>
    </location>
</feature>
<dbReference type="SUPFAM" id="SSF103642">
    <property type="entry name" value="Sec-C motif"/>
    <property type="match status" value="1"/>
</dbReference>
<dbReference type="InterPro" id="IPR023006">
    <property type="entry name" value="YchJ-like"/>
</dbReference>
<reference evidence="4 5" key="1">
    <citation type="submission" date="2018-12" db="EMBL/GenBank/DDBJ databases">
        <authorList>
            <person name="Yang Y."/>
        </authorList>
    </citation>
    <scope>NUCLEOTIDE SEQUENCE [LARGE SCALE GENOMIC DNA]</scope>
    <source>
        <strain evidence="4 5">L-25-5w-1</strain>
    </source>
</reference>
<dbReference type="Gene3D" id="3.10.450.50">
    <property type="match status" value="1"/>
</dbReference>
<dbReference type="EMBL" id="RXMA01000009">
    <property type="protein sequence ID" value="RTR20147.1"/>
    <property type="molecule type" value="Genomic_DNA"/>
</dbReference>
<dbReference type="NCBIfam" id="NF002449">
    <property type="entry name" value="PRK01617.1"/>
    <property type="match status" value="1"/>
</dbReference>
<comment type="caution">
    <text evidence="4">The sequence shown here is derived from an EMBL/GenBank/DDBJ whole genome shotgun (WGS) entry which is preliminary data.</text>
</comment>
<dbReference type="InterPro" id="IPR048469">
    <property type="entry name" value="YchJ-like_M"/>
</dbReference>
<dbReference type="OrthoDB" id="21421at2"/>
<sequence>MTAEPTAATPKATPSECPCRSGKSFADCCGPYLAGLPAPTAEALMRSRYSAYAVRNIDYLEETLLPETRGDFARKEAETWADTSLWTGLEVRGTEGGQPGDTDGVVEFVARFTMNGKPLTHHETSRFTHRDGRWYYVDGTLGARPRSGPKVGRNDPCPCGSGKKYKKCHGA</sequence>
<organism evidence="4 5">
    <name type="scientific">Azospirillum griseum</name>
    <dbReference type="NCBI Taxonomy" id="2496639"/>
    <lineage>
        <taxon>Bacteria</taxon>
        <taxon>Pseudomonadati</taxon>
        <taxon>Pseudomonadota</taxon>
        <taxon>Alphaproteobacteria</taxon>
        <taxon>Rhodospirillales</taxon>
        <taxon>Azospirillaceae</taxon>
        <taxon>Azospirillum</taxon>
    </lineage>
</organism>
<dbReference type="NCBIfam" id="NF002486">
    <property type="entry name" value="PRK01752.1"/>
    <property type="match status" value="1"/>
</dbReference>